<dbReference type="SMART" id="SM00176">
    <property type="entry name" value="RAN"/>
    <property type="match status" value="1"/>
</dbReference>
<evidence type="ECO:0000256" key="9">
    <source>
        <dbReference type="ARBA" id="ARBA00022490"/>
    </source>
</evidence>
<evidence type="ECO:0000256" key="6">
    <source>
        <dbReference type="ARBA" id="ARBA00009352"/>
    </source>
</evidence>
<gene>
    <name evidence="24" type="ORF">RclHR1_13480003</name>
</gene>
<dbReference type="GO" id="GO:0015031">
    <property type="term" value="P:protein transport"/>
    <property type="evidence" value="ECO:0007669"/>
    <property type="project" value="UniProtKB-KW"/>
</dbReference>
<keyword evidence="16" id="KW-0472">Membrane</keyword>
<dbReference type="SMART" id="SM00175">
    <property type="entry name" value="RAB"/>
    <property type="match status" value="1"/>
</dbReference>
<evidence type="ECO:0000256" key="3">
    <source>
        <dbReference type="ARBA" id="ARBA00004496"/>
    </source>
</evidence>
<dbReference type="PROSITE" id="PS51419">
    <property type="entry name" value="RAB"/>
    <property type="match status" value="1"/>
</dbReference>
<dbReference type="GO" id="GO:0005047">
    <property type="term" value="F:signal recognition particle binding"/>
    <property type="evidence" value="ECO:0007669"/>
    <property type="project" value="InterPro"/>
</dbReference>
<dbReference type="EMBL" id="BEXD01000389">
    <property type="protein sequence ID" value="GBB87020.1"/>
    <property type="molecule type" value="Genomic_DNA"/>
</dbReference>
<dbReference type="GO" id="GO:0005886">
    <property type="term" value="C:plasma membrane"/>
    <property type="evidence" value="ECO:0007669"/>
    <property type="project" value="UniProtKB-SubCell"/>
</dbReference>
<dbReference type="SMART" id="SM00174">
    <property type="entry name" value="RHO"/>
    <property type="match status" value="1"/>
</dbReference>
<evidence type="ECO:0000256" key="19">
    <source>
        <dbReference type="ARBA" id="ARBA00023288"/>
    </source>
</evidence>
<keyword evidence="20" id="KW-0636">Prenylation</keyword>
<evidence type="ECO:0000256" key="17">
    <source>
        <dbReference type="ARBA" id="ARBA00023242"/>
    </source>
</evidence>
<dbReference type="SUPFAM" id="SSF52540">
    <property type="entry name" value="P-loop containing nucleoside triphosphate hydrolases"/>
    <property type="match status" value="1"/>
</dbReference>
<evidence type="ECO:0000256" key="18">
    <source>
        <dbReference type="ARBA" id="ARBA00023274"/>
    </source>
</evidence>
<keyword evidence="18" id="KW-0687">Ribonucleoprotein</keyword>
<dbReference type="PRINTS" id="PR00449">
    <property type="entry name" value="RASTRNSFRMNG"/>
</dbReference>
<evidence type="ECO:0000256" key="21">
    <source>
        <dbReference type="ARBA" id="ARBA00025673"/>
    </source>
</evidence>
<dbReference type="PROSITE" id="PS51421">
    <property type="entry name" value="RAS"/>
    <property type="match status" value="1"/>
</dbReference>
<dbReference type="PANTHER" id="PTHR12860:SF0">
    <property type="entry name" value="SIGNAL RECOGNITION PARTICLE SUBUNIT SRP68"/>
    <property type="match status" value="1"/>
</dbReference>
<dbReference type="GO" id="GO:0005525">
    <property type="term" value="F:GTP binding"/>
    <property type="evidence" value="ECO:0007669"/>
    <property type="project" value="UniProtKB-KW"/>
</dbReference>
<dbReference type="InterPro" id="IPR027417">
    <property type="entry name" value="P-loop_NTPase"/>
</dbReference>
<comment type="similarity">
    <text evidence="5">Belongs to the small GTPase superfamily. Rab family.</text>
</comment>
<dbReference type="GO" id="GO:0006614">
    <property type="term" value="P:SRP-dependent cotranslational protein targeting to membrane"/>
    <property type="evidence" value="ECO:0007669"/>
    <property type="project" value="InterPro"/>
</dbReference>
<comment type="caution">
    <text evidence="24">The sequence shown here is derived from an EMBL/GenBank/DDBJ whole genome shotgun (WGS) entry which is preliminary data.</text>
</comment>
<dbReference type="GO" id="GO:0005829">
    <property type="term" value="C:cytosol"/>
    <property type="evidence" value="ECO:0007669"/>
    <property type="project" value="UniProtKB-ARBA"/>
</dbReference>
<dbReference type="GO" id="GO:0005730">
    <property type="term" value="C:nucleolus"/>
    <property type="evidence" value="ECO:0007669"/>
    <property type="project" value="UniProtKB-SubCell"/>
</dbReference>
<sequence>MAQSKSAAYDYLIKLLLIGDSGVGKSCLLLRFSDDSFTPSFITTIGIDFKIRTIELDGKRIKLQIWDTAGQERFRTITTAYYRGAMGILLVYDVTDERSFKNIRNWFSNIEQHASEGVNKILIGNKCDWVEKKAITKEQGQALADEFGIKFLETSAKANINVEEAFFTLARDIKKRLIDTHAQEQQNTHNKRLELDNKNTKSNSGSAAININHFHVSFFYGNSNFFISERMEIESFETQGTTFSLDILALTNEARNTYGLRHQDYSRYRQYCTQKVHRLRKSLNFTHGKGKPFQKKEISNIAVNDVRYLRIVLFDTERAWSYAMELKRESRSSGDIRKKHHLIKRLKKAAKCGEQLEKLCSRDSNIVDTRTYFETQAYSALMSGYFLFEKQSWQAALDKFAAARTIYEKLSKAGSSHQEILCQSAIDDIDPNIRFCAFKLKLGTDSNTGVEDLVKITIGKNKGVGLDLLEAEVESVLAQTRQEKAAALTSISWRGRVVPLKNADLAICILRAREATTNLENASDANAEEATKMELFDFLLEAYGDAEKFAKNAVKEDAEATAKIKSSKSEQISADLNFVYNYVAYNYLSRRIQRNLMLVSSLQLSLENHEHVEERFIGGKYQDIVKLYDNVLQSLTEIGDLSAVQNDVNLSREIDSKIWYYKAWRTLYVASAYSALNKEWEAILLYERAKEYNAQARASLSQLILDKDDILVVTSKEISELENILRGLKCKARAAWHIGLDSNVTKKMSELSFDDKSKADGNIDNREEPSLNKRLSQYPSSLSMKNVRLIDFPPEFTPIPAKPLFFDIAFNYVDFPSTLPQRAGRKAPTSLGNIFNKLWGAN</sequence>
<name>A0A2Z6QA26_9GLOM</name>
<evidence type="ECO:0000256" key="11">
    <source>
        <dbReference type="ARBA" id="ARBA00022824"/>
    </source>
</evidence>
<protein>
    <recommendedName>
        <fullName evidence="22">Signal recognition particle subunit SRP68</fullName>
    </recommendedName>
    <alternativeName>
        <fullName evidence="23">Signal recognition particle 68 kDa protein</fullName>
    </alternativeName>
</protein>
<organism evidence="24 25">
    <name type="scientific">Rhizophagus clarus</name>
    <dbReference type="NCBI Taxonomy" id="94130"/>
    <lineage>
        <taxon>Eukaryota</taxon>
        <taxon>Fungi</taxon>
        <taxon>Fungi incertae sedis</taxon>
        <taxon>Mucoromycota</taxon>
        <taxon>Glomeromycotina</taxon>
        <taxon>Glomeromycetes</taxon>
        <taxon>Glomerales</taxon>
        <taxon>Glomeraceae</taxon>
        <taxon>Rhizophagus</taxon>
    </lineage>
</organism>
<evidence type="ECO:0000313" key="24">
    <source>
        <dbReference type="EMBL" id="GBB87020.1"/>
    </source>
</evidence>
<dbReference type="STRING" id="94130.A0A2Z6QA26"/>
<dbReference type="GO" id="GO:0003924">
    <property type="term" value="F:GTPase activity"/>
    <property type="evidence" value="ECO:0007669"/>
    <property type="project" value="InterPro"/>
</dbReference>
<dbReference type="FunFam" id="3.40.50.300:FF:000363">
    <property type="entry name" value="Secretion related GTPase srgA"/>
    <property type="match status" value="1"/>
</dbReference>
<evidence type="ECO:0000256" key="23">
    <source>
        <dbReference type="ARBA" id="ARBA00083741"/>
    </source>
</evidence>
<comment type="similarity">
    <text evidence="6">Belongs to the SRP68 family.</text>
</comment>
<dbReference type="FunFam" id="1.10.3450.40:FF:000001">
    <property type="entry name" value="Signal recognition particle subunit SRP68"/>
    <property type="match status" value="1"/>
</dbReference>
<keyword evidence="7" id="KW-0813">Transport</keyword>
<evidence type="ECO:0000256" key="22">
    <source>
        <dbReference type="ARBA" id="ARBA00029498"/>
    </source>
</evidence>
<keyword evidence="25" id="KW-1185">Reference proteome</keyword>
<evidence type="ECO:0000256" key="16">
    <source>
        <dbReference type="ARBA" id="ARBA00023136"/>
    </source>
</evidence>
<dbReference type="AlphaFoldDB" id="A0A2Z6QA26"/>
<comment type="subcellular location">
    <subcellularLocation>
        <location evidence="2">Cell membrane</location>
        <topology evidence="2">Lipid-anchor</topology>
        <orientation evidence="2">Cytoplasmic side</orientation>
    </subcellularLocation>
    <subcellularLocation>
        <location evidence="3">Cytoplasm</location>
    </subcellularLocation>
    <subcellularLocation>
        <location evidence="1">Endoplasmic reticulum</location>
    </subcellularLocation>
    <subcellularLocation>
        <location evidence="4">Nucleus</location>
        <location evidence="4">Nucleolus</location>
    </subcellularLocation>
</comment>
<keyword evidence="14" id="KW-0342">GTP-binding</keyword>
<keyword evidence="8" id="KW-1003">Cell membrane</keyword>
<dbReference type="Proteomes" id="UP000247702">
    <property type="component" value="Unassembled WGS sequence"/>
</dbReference>
<keyword evidence="17" id="KW-0539">Nucleus</keyword>
<dbReference type="Pfam" id="PF00071">
    <property type="entry name" value="Ras"/>
    <property type="match status" value="1"/>
</dbReference>
<dbReference type="InterPro" id="IPR026258">
    <property type="entry name" value="SRP68"/>
</dbReference>
<dbReference type="CDD" id="cd15481">
    <property type="entry name" value="SRP68-RBD"/>
    <property type="match status" value="1"/>
</dbReference>
<dbReference type="PROSITE" id="PS51420">
    <property type="entry name" value="RHO"/>
    <property type="match status" value="1"/>
</dbReference>
<evidence type="ECO:0000256" key="15">
    <source>
        <dbReference type="ARBA" id="ARBA00023135"/>
    </source>
</evidence>
<dbReference type="GO" id="GO:0005786">
    <property type="term" value="C:signal recognition particle, endoplasmic reticulum targeting"/>
    <property type="evidence" value="ECO:0007669"/>
    <property type="project" value="UniProtKB-KW"/>
</dbReference>
<dbReference type="GO" id="GO:0008312">
    <property type="term" value="F:7S RNA binding"/>
    <property type="evidence" value="ECO:0007669"/>
    <property type="project" value="InterPro"/>
</dbReference>
<evidence type="ECO:0000256" key="5">
    <source>
        <dbReference type="ARBA" id="ARBA00006270"/>
    </source>
</evidence>
<proteinExistence type="inferred from homology"/>
<dbReference type="InterPro" id="IPR034652">
    <property type="entry name" value="SRP68-RBD"/>
</dbReference>
<evidence type="ECO:0000256" key="4">
    <source>
        <dbReference type="ARBA" id="ARBA00004604"/>
    </source>
</evidence>
<keyword evidence="11" id="KW-0256">Endoplasmic reticulum</keyword>
<evidence type="ECO:0000256" key="13">
    <source>
        <dbReference type="ARBA" id="ARBA00022927"/>
    </source>
</evidence>
<keyword evidence="10" id="KW-0547">Nucleotide-binding</keyword>
<dbReference type="CDD" id="cd01867">
    <property type="entry name" value="Rab8_Rab10_Rab13_like"/>
    <property type="match status" value="1"/>
</dbReference>
<dbReference type="Gene3D" id="1.10.3450.40">
    <property type="entry name" value="Signal recognition particle, SRP68 subunit, RNA-binding domain"/>
    <property type="match status" value="1"/>
</dbReference>
<evidence type="ECO:0000256" key="2">
    <source>
        <dbReference type="ARBA" id="ARBA00004342"/>
    </source>
</evidence>
<evidence type="ECO:0000313" key="25">
    <source>
        <dbReference type="Proteomes" id="UP000247702"/>
    </source>
</evidence>
<keyword evidence="13" id="KW-0653">Protein transport</keyword>
<dbReference type="InterPro" id="IPR001806">
    <property type="entry name" value="Small_GTPase"/>
</dbReference>
<keyword evidence="19" id="KW-0449">Lipoprotein</keyword>
<accession>A0A2Z6QA26</accession>
<dbReference type="NCBIfam" id="TIGR00231">
    <property type="entry name" value="small_GTP"/>
    <property type="match status" value="1"/>
</dbReference>
<evidence type="ECO:0000256" key="12">
    <source>
        <dbReference type="ARBA" id="ARBA00022884"/>
    </source>
</evidence>
<dbReference type="GO" id="GO:0005783">
    <property type="term" value="C:endoplasmic reticulum"/>
    <property type="evidence" value="ECO:0007669"/>
    <property type="project" value="UniProtKB-SubCell"/>
</dbReference>
<comment type="function">
    <text evidence="21">Protein transport. Probably involved in vesicular traffic.</text>
</comment>
<dbReference type="GO" id="GO:0030942">
    <property type="term" value="F:endoplasmic reticulum signal peptide binding"/>
    <property type="evidence" value="ECO:0007669"/>
    <property type="project" value="InterPro"/>
</dbReference>
<evidence type="ECO:0000256" key="8">
    <source>
        <dbReference type="ARBA" id="ARBA00022475"/>
    </source>
</evidence>
<keyword evidence="12" id="KW-0694">RNA-binding</keyword>
<dbReference type="InterPro" id="IPR005225">
    <property type="entry name" value="Small_GTP-bd"/>
</dbReference>
<keyword evidence="9" id="KW-0963">Cytoplasm</keyword>
<dbReference type="PANTHER" id="PTHR12860">
    <property type="entry name" value="SIGNAL RECOGNITION PARTICLE 68 KDA PROTEIN"/>
    <property type="match status" value="1"/>
</dbReference>
<dbReference type="SMART" id="SM00173">
    <property type="entry name" value="RAS"/>
    <property type="match status" value="1"/>
</dbReference>
<dbReference type="InterPro" id="IPR038253">
    <property type="entry name" value="SRP68_N_sf"/>
</dbReference>
<evidence type="ECO:0000256" key="7">
    <source>
        <dbReference type="ARBA" id="ARBA00022448"/>
    </source>
</evidence>
<reference evidence="24 25" key="1">
    <citation type="submission" date="2017-11" db="EMBL/GenBank/DDBJ databases">
        <title>The genome of Rhizophagus clarus HR1 reveals common genetic basis of auxotrophy among arbuscular mycorrhizal fungi.</title>
        <authorList>
            <person name="Kobayashi Y."/>
        </authorList>
    </citation>
    <scope>NUCLEOTIDE SEQUENCE [LARGE SCALE GENOMIC DNA]</scope>
    <source>
        <strain evidence="24 25">HR1</strain>
    </source>
</reference>
<evidence type="ECO:0000256" key="1">
    <source>
        <dbReference type="ARBA" id="ARBA00004240"/>
    </source>
</evidence>
<dbReference type="Pfam" id="PF16969">
    <property type="entry name" value="SRP68"/>
    <property type="match status" value="1"/>
</dbReference>
<evidence type="ECO:0000256" key="10">
    <source>
        <dbReference type="ARBA" id="ARBA00022741"/>
    </source>
</evidence>
<evidence type="ECO:0000256" key="14">
    <source>
        <dbReference type="ARBA" id="ARBA00023134"/>
    </source>
</evidence>
<keyword evidence="15" id="KW-0733">Signal recognition particle</keyword>
<dbReference type="Gene3D" id="3.40.50.300">
    <property type="entry name" value="P-loop containing nucleotide triphosphate hydrolases"/>
    <property type="match status" value="1"/>
</dbReference>
<evidence type="ECO:0000256" key="20">
    <source>
        <dbReference type="ARBA" id="ARBA00023289"/>
    </source>
</evidence>